<proteinExistence type="predicted"/>
<dbReference type="SUPFAM" id="SSF46689">
    <property type="entry name" value="Homeodomain-like"/>
    <property type="match status" value="1"/>
</dbReference>
<dbReference type="SMART" id="SM00342">
    <property type="entry name" value="HTH_ARAC"/>
    <property type="match status" value="1"/>
</dbReference>
<dbReference type="EMBL" id="CADCTF010000098">
    <property type="protein sequence ID" value="CAA9244326.1"/>
    <property type="molecule type" value="Genomic_DNA"/>
</dbReference>
<evidence type="ECO:0000256" key="2">
    <source>
        <dbReference type="ARBA" id="ARBA00023125"/>
    </source>
</evidence>
<keyword evidence="2" id="KW-0238">DNA-binding</keyword>
<keyword evidence="3" id="KW-0804">Transcription</keyword>
<evidence type="ECO:0000313" key="5">
    <source>
        <dbReference type="EMBL" id="CAA9244326.1"/>
    </source>
</evidence>
<dbReference type="GO" id="GO:0000976">
    <property type="term" value="F:transcription cis-regulatory region binding"/>
    <property type="evidence" value="ECO:0007669"/>
    <property type="project" value="TreeGrafter"/>
</dbReference>
<name>A0A6J4I9S5_9ACTN</name>
<feature type="domain" description="HTH araC/xylS-type" evidence="4">
    <location>
        <begin position="251"/>
        <end position="349"/>
    </location>
</feature>
<sequence length="351" mass="37719">MTTPLHANGVTEPATSPEPTVLAAWTATLVRALDARGIDGAGLARAAGIDPAVFDVNGARIPLPRTTELWRLAVEATDDPCLGLDVSLYVRPNTFNALSLGVAVSASVREALDRMVRFSMIVLSTSLENTATREGSRIVYTSKPLPGAAAPAHEAMEAITACIIRAARFLGDQSISPCEVRLMRPEAPRSSRFESFFRCPVRYGSDHYRTTFDAAVVSRPLGSTSVDLARAADRLSAEYVERVRKAGAVAEQVRDAVEALLGVAEPTPSAVASRLAMSPRTLQRHLQRESTTFRDVVAEARVARAKQLIAADGLGADAIARRLGFSDTAAFRRAFKRRTGMTAGQFASRVR</sequence>
<dbReference type="PANTHER" id="PTHR47894:SF1">
    <property type="entry name" value="HTH-TYPE TRANSCRIPTIONAL REGULATOR VQSM"/>
    <property type="match status" value="1"/>
</dbReference>
<evidence type="ECO:0000256" key="1">
    <source>
        <dbReference type="ARBA" id="ARBA00023015"/>
    </source>
</evidence>
<dbReference type="InterPro" id="IPR009057">
    <property type="entry name" value="Homeodomain-like_sf"/>
</dbReference>
<dbReference type="GO" id="GO:0005829">
    <property type="term" value="C:cytosol"/>
    <property type="evidence" value="ECO:0007669"/>
    <property type="project" value="TreeGrafter"/>
</dbReference>
<dbReference type="Gene3D" id="1.10.10.60">
    <property type="entry name" value="Homeodomain-like"/>
    <property type="match status" value="1"/>
</dbReference>
<dbReference type="InterPro" id="IPR018060">
    <property type="entry name" value="HTH_AraC"/>
</dbReference>
<dbReference type="PROSITE" id="PS01124">
    <property type="entry name" value="HTH_ARAC_FAMILY_2"/>
    <property type="match status" value="1"/>
</dbReference>
<dbReference type="PANTHER" id="PTHR47894">
    <property type="entry name" value="HTH-TYPE TRANSCRIPTIONAL REGULATOR GADX"/>
    <property type="match status" value="1"/>
</dbReference>
<keyword evidence="1" id="KW-0805">Transcription regulation</keyword>
<dbReference type="InterPro" id="IPR032687">
    <property type="entry name" value="AraC-type_N"/>
</dbReference>
<dbReference type="Pfam" id="PF12833">
    <property type="entry name" value="HTH_18"/>
    <property type="match status" value="1"/>
</dbReference>
<reference evidence="5" key="1">
    <citation type="submission" date="2020-02" db="EMBL/GenBank/DDBJ databases">
        <authorList>
            <person name="Meier V. D."/>
        </authorList>
    </citation>
    <scope>NUCLEOTIDE SEQUENCE</scope>
    <source>
        <strain evidence="5">AVDCRST_MAG50</strain>
    </source>
</reference>
<protein>
    <submittedName>
        <fullName evidence="5">Transcriptional regulator, AraC family</fullName>
    </submittedName>
</protein>
<dbReference type="AlphaFoldDB" id="A0A6J4I9S5"/>
<accession>A0A6J4I9S5</accession>
<organism evidence="5">
    <name type="scientific">uncultured Acidimicrobiales bacterium</name>
    <dbReference type="NCBI Taxonomy" id="310071"/>
    <lineage>
        <taxon>Bacteria</taxon>
        <taxon>Bacillati</taxon>
        <taxon>Actinomycetota</taxon>
        <taxon>Acidimicrobiia</taxon>
        <taxon>Acidimicrobiales</taxon>
        <taxon>environmental samples</taxon>
    </lineage>
</organism>
<evidence type="ECO:0000259" key="4">
    <source>
        <dbReference type="PROSITE" id="PS01124"/>
    </source>
</evidence>
<gene>
    <name evidence="5" type="ORF">AVDCRST_MAG50-1878</name>
</gene>
<dbReference type="Pfam" id="PF12625">
    <property type="entry name" value="Arabinose_bd"/>
    <property type="match status" value="1"/>
</dbReference>
<evidence type="ECO:0000256" key="3">
    <source>
        <dbReference type="ARBA" id="ARBA00023163"/>
    </source>
</evidence>
<dbReference type="GO" id="GO:0003700">
    <property type="term" value="F:DNA-binding transcription factor activity"/>
    <property type="evidence" value="ECO:0007669"/>
    <property type="project" value="InterPro"/>
</dbReference>